<dbReference type="Proteomes" id="UP000692954">
    <property type="component" value="Unassembled WGS sequence"/>
</dbReference>
<evidence type="ECO:0000313" key="1">
    <source>
        <dbReference type="EMBL" id="CAD8121335.1"/>
    </source>
</evidence>
<reference evidence="2" key="1">
    <citation type="submission" date="2021-01" db="EMBL/GenBank/DDBJ databases">
        <authorList>
            <consortium name="Genoscope - CEA"/>
            <person name="William W."/>
        </authorList>
    </citation>
    <scope>NUCLEOTIDE SEQUENCE</scope>
</reference>
<dbReference type="EMBL" id="CAJJDN010000131">
    <property type="protein sequence ID" value="CAD8121336.1"/>
    <property type="molecule type" value="Genomic_DNA"/>
</dbReference>
<comment type="caution">
    <text evidence="2">The sequence shown here is derived from an EMBL/GenBank/DDBJ whole genome shotgun (WGS) entry which is preliminary data.</text>
</comment>
<protein>
    <submittedName>
        <fullName evidence="2">Uncharacterized protein</fullName>
    </submittedName>
</protein>
<evidence type="ECO:0000313" key="3">
    <source>
        <dbReference type="Proteomes" id="UP000692954"/>
    </source>
</evidence>
<sequence length="330" mass="38478">MDQIQLQCQIHDKIIVGFCTQINCQHKKPCCFECQKNDHNNHSADILDNSKLIEMLKSSLETIDKARDYFQQIRNFQESLGEYINKFNFQEQEDFSSLSFQGLNVLIDKLIQLKYFGQKLIPQLQELAKKVSTIQSDINKLKKSQIAELNLPSQKQQIIQPSVEVSLNKNWKFSESDKFKSINIVIDGNKIENFTNKIGFIILEPEINVMNQQKYIFKILQCKWIVLGLCHKQFLNLKKALPDFYSDNHGTYLVNNEGQIYSHISKSENYTNKQFGFSKDDEILIEVDSKQKKIIWQNLNQKNILSLKIDITQKLHIIIGLNNSKIEISK</sequence>
<organism evidence="2 3">
    <name type="scientific">Paramecium sonneborni</name>
    <dbReference type="NCBI Taxonomy" id="65129"/>
    <lineage>
        <taxon>Eukaryota</taxon>
        <taxon>Sar</taxon>
        <taxon>Alveolata</taxon>
        <taxon>Ciliophora</taxon>
        <taxon>Intramacronucleata</taxon>
        <taxon>Oligohymenophorea</taxon>
        <taxon>Peniculida</taxon>
        <taxon>Parameciidae</taxon>
        <taxon>Paramecium</taxon>
    </lineage>
</organism>
<evidence type="ECO:0000313" key="2">
    <source>
        <dbReference type="EMBL" id="CAD8121336.1"/>
    </source>
</evidence>
<name>A0A8S1QZY3_9CILI</name>
<gene>
    <name evidence="1" type="ORF">PSON_ATCC_30995.1.T1310135</name>
    <name evidence="2" type="ORF">PSON_ATCC_30995.1.T1310136</name>
</gene>
<dbReference type="AlphaFoldDB" id="A0A8S1QZY3"/>
<proteinExistence type="predicted"/>
<keyword evidence="3" id="KW-1185">Reference proteome</keyword>
<accession>A0A8S1QZY3</accession>
<dbReference type="EMBL" id="CAJJDN010000131">
    <property type="protein sequence ID" value="CAD8121335.1"/>
    <property type="molecule type" value="Genomic_DNA"/>
</dbReference>